<dbReference type="EMBL" id="OMOQ01000002">
    <property type="protein sequence ID" value="SPH23415.1"/>
    <property type="molecule type" value="Genomic_DNA"/>
</dbReference>
<dbReference type="Proteomes" id="UP000244924">
    <property type="component" value="Unassembled WGS sequence"/>
</dbReference>
<dbReference type="AlphaFoldDB" id="A0A2R8BJ35"/>
<feature type="transmembrane region" description="Helical" evidence="1">
    <location>
        <begin position="6"/>
        <end position="24"/>
    </location>
</feature>
<gene>
    <name evidence="2" type="ORF">DEA8626_02478</name>
</gene>
<keyword evidence="1" id="KW-0472">Membrane</keyword>
<evidence type="ECO:0000256" key="1">
    <source>
        <dbReference type="SAM" id="Phobius"/>
    </source>
</evidence>
<name>A0A2R8BJ35_9RHOB</name>
<keyword evidence="1" id="KW-1133">Transmembrane helix</keyword>
<evidence type="ECO:0000313" key="2">
    <source>
        <dbReference type="EMBL" id="SPH23415.1"/>
    </source>
</evidence>
<proteinExistence type="predicted"/>
<organism evidence="2 3">
    <name type="scientific">Albidovulum aquaemixtae</name>
    <dbReference type="NCBI Taxonomy" id="1542388"/>
    <lineage>
        <taxon>Bacteria</taxon>
        <taxon>Pseudomonadati</taxon>
        <taxon>Pseudomonadota</taxon>
        <taxon>Alphaproteobacteria</taxon>
        <taxon>Rhodobacterales</taxon>
        <taxon>Paracoccaceae</taxon>
        <taxon>Albidovulum</taxon>
    </lineage>
</organism>
<dbReference type="RefSeq" id="WP_181366437.1">
    <property type="nucleotide sequence ID" value="NZ_OMOQ01000002.1"/>
</dbReference>
<reference evidence="2 3" key="1">
    <citation type="submission" date="2018-03" db="EMBL/GenBank/DDBJ databases">
        <authorList>
            <person name="Keele B.F."/>
        </authorList>
    </citation>
    <scope>NUCLEOTIDE SEQUENCE [LARGE SCALE GENOMIC DNA]</scope>
    <source>
        <strain evidence="2 3">CECT 8626</strain>
    </source>
</reference>
<keyword evidence="1" id="KW-0812">Transmembrane</keyword>
<keyword evidence="3" id="KW-1185">Reference proteome</keyword>
<accession>A0A2R8BJ35</accession>
<evidence type="ECO:0000313" key="3">
    <source>
        <dbReference type="Proteomes" id="UP000244924"/>
    </source>
</evidence>
<sequence>MIIKIVTFFLIGIAILALFGRLRLPWQGPRKLRAARCPNCGRPQIGQRPCDCGGKA</sequence>
<protein>
    <submittedName>
        <fullName evidence="2">Uncharacterized protein</fullName>
    </submittedName>
</protein>